<dbReference type="KEGG" id="aaf:AURANDRAFT_16025"/>
<dbReference type="OrthoDB" id="3176171at2759"/>
<organism evidence="4">
    <name type="scientific">Aureococcus anophagefferens</name>
    <name type="common">Harmful bloom alga</name>
    <dbReference type="NCBI Taxonomy" id="44056"/>
    <lineage>
        <taxon>Eukaryota</taxon>
        <taxon>Sar</taxon>
        <taxon>Stramenopiles</taxon>
        <taxon>Ochrophyta</taxon>
        <taxon>Pelagophyceae</taxon>
        <taxon>Pelagomonadales</taxon>
        <taxon>Pelagomonadaceae</taxon>
        <taxon>Aureococcus</taxon>
    </lineage>
</organism>
<dbReference type="PANTHER" id="PTHR47972">
    <property type="entry name" value="KINESIN-LIKE PROTEIN KLP-3"/>
    <property type="match status" value="1"/>
</dbReference>
<dbReference type="eggNOG" id="KOG0239">
    <property type="taxonomic scope" value="Eukaryota"/>
</dbReference>
<protein>
    <recommendedName>
        <fullName evidence="2">Kinesin motor domain-containing protein</fullName>
    </recommendedName>
</protein>
<dbReference type="Proteomes" id="UP000002729">
    <property type="component" value="Unassembled WGS sequence"/>
</dbReference>
<gene>
    <name evidence="3" type="ORF">AURANDRAFT_16025</name>
</gene>
<dbReference type="InterPro" id="IPR027640">
    <property type="entry name" value="Kinesin-like_fam"/>
</dbReference>
<sequence length="123" mass="13140">LNDRSSRSHCLVHLRVAVKRGSKVHRRQLLFVDLAGSERILKSRVEGAARDQAIMINASLTALGKVINALGAKAAHVPYRDSTLTMLLRASLGGRARAGVVVCVAPDADHGDESVCSLDFGAR</sequence>
<proteinExistence type="inferred from homology"/>
<dbReference type="RefSeq" id="XP_009034422.1">
    <property type="nucleotide sequence ID" value="XM_009036174.1"/>
</dbReference>
<dbReference type="AlphaFoldDB" id="F0Y1L1"/>
<dbReference type="OMA" id="ERMGRTH"/>
<dbReference type="PANTHER" id="PTHR47972:SF28">
    <property type="entry name" value="KINESIN-LIKE PROTEIN KLP-3"/>
    <property type="match status" value="1"/>
</dbReference>
<feature type="non-terminal residue" evidence="3">
    <location>
        <position position="1"/>
    </location>
</feature>
<feature type="non-terminal residue" evidence="3">
    <location>
        <position position="123"/>
    </location>
</feature>
<dbReference type="GO" id="GO:0015630">
    <property type="term" value="C:microtubule cytoskeleton"/>
    <property type="evidence" value="ECO:0007669"/>
    <property type="project" value="TreeGrafter"/>
</dbReference>
<dbReference type="PROSITE" id="PS50067">
    <property type="entry name" value="KINESIN_MOTOR_2"/>
    <property type="match status" value="1"/>
</dbReference>
<reference evidence="3 4" key="1">
    <citation type="journal article" date="2011" name="Proc. Natl. Acad. Sci. U.S.A.">
        <title>Niche of harmful alga Aureococcus anophagefferens revealed through ecogenomics.</title>
        <authorList>
            <person name="Gobler C.J."/>
            <person name="Berry D.L."/>
            <person name="Dyhrman S.T."/>
            <person name="Wilhelm S.W."/>
            <person name="Salamov A."/>
            <person name="Lobanov A.V."/>
            <person name="Zhang Y."/>
            <person name="Collier J.L."/>
            <person name="Wurch L.L."/>
            <person name="Kustka A.B."/>
            <person name="Dill B.D."/>
            <person name="Shah M."/>
            <person name="VerBerkmoes N.C."/>
            <person name="Kuo A."/>
            <person name="Terry A."/>
            <person name="Pangilinan J."/>
            <person name="Lindquist E.A."/>
            <person name="Lucas S."/>
            <person name="Paulsen I.T."/>
            <person name="Hattenrath-Lehmann T.K."/>
            <person name="Talmage S.C."/>
            <person name="Walker E.A."/>
            <person name="Koch F."/>
            <person name="Burson A.M."/>
            <person name="Marcoval M.A."/>
            <person name="Tang Y.Z."/>
            <person name="Lecleir G.R."/>
            <person name="Coyne K.J."/>
            <person name="Berg G.M."/>
            <person name="Bertrand E.M."/>
            <person name="Saito M.A."/>
            <person name="Gladyshev V.N."/>
            <person name="Grigoriev I.V."/>
        </authorList>
    </citation>
    <scope>NUCLEOTIDE SEQUENCE [LARGE SCALE GENOMIC DNA]</scope>
    <source>
        <strain evidence="4">CCMP 1984</strain>
    </source>
</reference>
<evidence type="ECO:0000313" key="4">
    <source>
        <dbReference type="Proteomes" id="UP000002729"/>
    </source>
</evidence>
<evidence type="ECO:0000313" key="3">
    <source>
        <dbReference type="EMBL" id="EGB10842.1"/>
    </source>
</evidence>
<dbReference type="GO" id="GO:0003777">
    <property type="term" value="F:microtubule motor activity"/>
    <property type="evidence" value="ECO:0007669"/>
    <property type="project" value="InterPro"/>
</dbReference>
<comment type="caution">
    <text evidence="1">Lacks conserved residue(s) required for the propagation of feature annotation.</text>
</comment>
<dbReference type="GO" id="GO:0008017">
    <property type="term" value="F:microtubule binding"/>
    <property type="evidence" value="ECO:0007669"/>
    <property type="project" value="InterPro"/>
</dbReference>
<dbReference type="SUPFAM" id="SSF52540">
    <property type="entry name" value="P-loop containing nucleoside triphosphate hydrolases"/>
    <property type="match status" value="1"/>
</dbReference>
<dbReference type="InParanoid" id="F0Y1L1"/>
<dbReference type="InterPro" id="IPR001752">
    <property type="entry name" value="Kinesin_motor_dom"/>
</dbReference>
<dbReference type="InterPro" id="IPR036961">
    <property type="entry name" value="Kinesin_motor_dom_sf"/>
</dbReference>
<evidence type="ECO:0000259" key="2">
    <source>
        <dbReference type="PROSITE" id="PS50067"/>
    </source>
</evidence>
<dbReference type="GO" id="GO:0005524">
    <property type="term" value="F:ATP binding"/>
    <property type="evidence" value="ECO:0007669"/>
    <property type="project" value="InterPro"/>
</dbReference>
<feature type="domain" description="Kinesin motor" evidence="2">
    <location>
        <begin position="1"/>
        <end position="123"/>
    </location>
</feature>
<dbReference type="SMART" id="SM00129">
    <property type="entry name" value="KISc"/>
    <property type="match status" value="1"/>
</dbReference>
<dbReference type="GeneID" id="20218584"/>
<dbReference type="PRINTS" id="PR00380">
    <property type="entry name" value="KINESINHEAVY"/>
</dbReference>
<dbReference type="InterPro" id="IPR027417">
    <property type="entry name" value="P-loop_NTPase"/>
</dbReference>
<dbReference type="Gene3D" id="3.40.850.10">
    <property type="entry name" value="Kinesin motor domain"/>
    <property type="match status" value="1"/>
</dbReference>
<dbReference type="GO" id="GO:0007018">
    <property type="term" value="P:microtubule-based movement"/>
    <property type="evidence" value="ECO:0007669"/>
    <property type="project" value="InterPro"/>
</dbReference>
<dbReference type="Pfam" id="PF00225">
    <property type="entry name" value="Kinesin"/>
    <property type="match status" value="1"/>
</dbReference>
<comment type="similarity">
    <text evidence="1">Belongs to the TRAFAC class myosin-kinesin ATPase superfamily. Kinesin family.</text>
</comment>
<dbReference type="EMBL" id="GL833123">
    <property type="protein sequence ID" value="EGB10842.1"/>
    <property type="molecule type" value="Genomic_DNA"/>
</dbReference>
<name>F0Y1L1_AURAN</name>
<evidence type="ECO:0000256" key="1">
    <source>
        <dbReference type="PROSITE-ProRule" id="PRU00283"/>
    </source>
</evidence>
<accession>F0Y1L1</accession>
<keyword evidence="4" id="KW-1185">Reference proteome</keyword>